<protein>
    <submittedName>
        <fullName evidence="1">Uncharacterized protein</fullName>
    </submittedName>
</protein>
<comment type="caution">
    <text evidence="1">The sequence shown here is derived from an EMBL/GenBank/DDBJ whole genome shotgun (WGS) entry which is preliminary data.</text>
</comment>
<proteinExistence type="predicted"/>
<evidence type="ECO:0000313" key="2">
    <source>
        <dbReference type="Proteomes" id="UP000034354"/>
    </source>
</evidence>
<accession>A0A0G1MIZ9</accession>
<gene>
    <name evidence="1" type="ORF">UX09_C0020G0015</name>
</gene>
<evidence type="ECO:0000313" key="1">
    <source>
        <dbReference type="EMBL" id="KKU08144.1"/>
    </source>
</evidence>
<reference evidence="1 2" key="1">
    <citation type="journal article" date="2015" name="Nature">
        <title>rRNA introns, odd ribosomes, and small enigmatic genomes across a large radiation of phyla.</title>
        <authorList>
            <person name="Brown C.T."/>
            <person name="Hug L.A."/>
            <person name="Thomas B.C."/>
            <person name="Sharon I."/>
            <person name="Castelle C.J."/>
            <person name="Singh A."/>
            <person name="Wilkins M.J."/>
            <person name="Williams K.H."/>
            <person name="Banfield J.F."/>
        </authorList>
    </citation>
    <scope>NUCLEOTIDE SEQUENCE [LARGE SCALE GENOMIC DNA]</scope>
</reference>
<dbReference type="AlphaFoldDB" id="A0A0G1MIZ9"/>
<feature type="non-terminal residue" evidence="1">
    <location>
        <position position="492"/>
    </location>
</feature>
<sequence>MAQKIKMRLFRVLPLSMVALLIFAFAISGWQVMPIHNAEAANFVVATISSVAPSYGKVKADSTVAVLKIDLDDPDAGNLEAIVVDFGSTAEANVDQVHLYLDGTDCLGTGADGVYDGDETLLGSTGSADGVTAAFAGAAPNQTATFDKDNADAGAGTGDISLVCSLDGMRGYFVAFTTSTVATDTQTITAQIDAAQITSSGVDTGPAVDSDTVTITIDTAAPTYSSSMTIDNNSDGVVDYVRITYSENIADSSVAAGDYQAGIGGTTAGNLTESFTSEVPAAGVYTDSANDTVIYVGVASFGQTIETDKTDYTLKIEQTGEITDRAGNTLASFTTATSTDGAAPYLISATYSDSDSSGVVDQVVFAFSEITTFTTITGADWLFSTAGDINLAADFAIGDCTGSGALATITCTDADNSSITADANKTGKQTTGGAEPILSYTNNTNNINDGSNNTPTFNKTLTDGAAAIIVSRVTKDTDSVEGAAGTVDGTMN</sequence>
<organism evidence="1 2">
    <name type="scientific">Candidatus Uhrbacteria bacterium GW2011_GWE2_45_35</name>
    <dbReference type="NCBI Taxonomy" id="1618993"/>
    <lineage>
        <taxon>Bacteria</taxon>
        <taxon>Candidatus Uhriibacteriota</taxon>
    </lineage>
</organism>
<name>A0A0G1MIZ9_9BACT</name>
<dbReference type="Proteomes" id="UP000034354">
    <property type="component" value="Unassembled WGS sequence"/>
</dbReference>
<dbReference type="EMBL" id="LCKW01000020">
    <property type="protein sequence ID" value="KKU08144.1"/>
    <property type="molecule type" value="Genomic_DNA"/>
</dbReference>